<dbReference type="EMBL" id="PFAP01000045">
    <property type="protein sequence ID" value="PIR93660.1"/>
    <property type="molecule type" value="Genomic_DNA"/>
</dbReference>
<organism evidence="2 3">
    <name type="scientific">Candidatus Falkowbacteria bacterium CG10_big_fil_rev_8_21_14_0_10_39_11</name>
    <dbReference type="NCBI Taxonomy" id="1974565"/>
    <lineage>
        <taxon>Bacteria</taxon>
        <taxon>Candidatus Falkowiibacteriota</taxon>
    </lineage>
</organism>
<name>A0A2H0V5P5_9BACT</name>
<reference evidence="3" key="1">
    <citation type="submission" date="2017-09" db="EMBL/GenBank/DDBJ databases">
        <title>Depth-based differentiation of microbial function through sediment-hosted aquifers and enrichment of novel symbionts in the deep terrestrial subsurface.</title>
        <authorList>
            <person name="Probst A.J."/>
            <person name="Ladd B."/>
            <person name="Jarett J.K."/>
            <person name="Geller-Mcgrath D.E."/>
            <person name="Sieber C.M.K."/>
            <person name="Emerson J.B."/>
            <person name="Anantharaman K."/>
            <person name="Thomas B.C."/>
            <person name="Malmstrom R."/>
            <person name="Stieglmeier M."/>
            <person name="Klingl A."/>
            <person name="Woyke T."/>
            <person name="Ryan C.M."/>
            <person name="Banfield J.F."/>
        </authorList>
    </citation>
    <scope>NUCLEOTIDE SEQUENCE [LARGE SCALE GENOMIC DNA]</scope>
</reference>
<evidence type="ECO:0000256" key="1">
    <source>
        <dbReference type="SAM" id="MobiDB-lite"/>
    </source>
</evidence>
<comment type="caution">
    <text evidence="2">The sequence shown here is derived from an EMBL/GenBank/DDBJ whole genome shotgun (WGS) entry which is preliminary data.</text>
</comment>
<evidence type="ECO:0000313" key="2">
    <source>
        <dbReference type="EMBL" id="PIR93660.1"/>
    </source>
</evidence>
<feature type="compositionally biased region" description="Basic and acidic residues" evidence="1">
    <location>
        <begin position="52"/>
        <end position="66"/>
    </location>
</feature>
<proteinExistence type="predicted"/>
<dbReference type="AlphaFoldDB" id="A0A2H0V5P5"/>
<dbReference type="Proteomes" id="UP000229901">
    <property type="component" value="Unassembled WGS sequence"/>
</dbReference>
<protein>
    <submittedName>
        <fullName evidence="2">Uncharacterized protein</fullName>
    </submittedName>
</protein>
<evidence type="ECO:0000313" key="3">
    <source>
        <dbReference type="Proteomes" id="UP000229901"/>
    </source>
</evidence>
<gene>
    <name evidence="2" type="ORF">COT97_05305</name>
</gene>
<sequence>MGYNMTMVYCPKCGSRAEFDCETETVYCQPCIARRHDEEDRRKRRQTTCQKLKPDPFRRRDPYGRKGPCELLGLTPGQEMTWREYNFLRSFFNQIKDNK</sequence>
<accession>A0A2H0V5P5</accession>
<feature type="region of interest" description="Disordered" evidence="1">
    <location>
        <begin position="36"/>
        <end position="66"/>
    </location>
</feature>